<dbReference type="InterPro" id="IPR013538">
    <property type="entry name" value="ASHA1/2-like_C"/>
</dbReference>
<dbReference type="OrthoDB" id="9800600at2"/>
<reference evidence="4" key="1">
    <citation type="submission" date="2016-10" db="EMBL/GenBank/DDBJ databases">
        <authorList>
            <person name="Varghese N."/>
            <person name="Submissions S."/>
        </authorList>
    </citation>
    <scope>NUCLEOTIDE SEQUENCE [LARGE SCALE GENOMIC DNA]</scope>
    <source>
        <strain evidence="4">LMG 26383,CCUG 61248,R- 45681</strain>
    </source>
</reference>
<dbReference type="Pfam" id="PF08327">
    <property type="entry name" value="AHSA1"/>
    <property type="match status" value="1"/>
</dbReference>
<dbReference type="Proteomes" id="UP000199664">
    <property type="component" value="Unassembled WGS sequence"/>
</dbReference>
<name>A0A1H7YYZ5_9HYPH</name>
<sequence length="180" mass="20144">MNEHGVVLESGAVRFERLLPGPLERVWSYLTESDKRGTWLASGEIEPRVGGKADLLFKHSQITSEPPPERYREMNDKGWPSKGTVTRYEPMTVLAMTWPGEGDATSEATFELIPEGDKVRLVLTHRKLAGKAEMIDVSGGWHAHLGILEDRLAGNPPRGFWSKIEGLEADYAERYADQPD</sequence>
<dbReference type="AlphaFoldDB" id="A0A1H7YYZ5"/>
<dbReference type="Gene3D" id="3.30.530.20">
    <property type="match status" value="1"/>
</dbReference>
<dbReference type="CDD" id="cd08899">
    <property type="entry name" value="SRPBCC_CalC_Aha1-like_6"/>
    <property type="match status" value="1"/>
</dbReference>
<feature type="domain" description="Activator of Hsp90 ATPase homologue 1/2-like C-terminal" evidence="2">
    <location>
        <begin position="22"/>
        <end position="152"/>
    </location>
</feature>
<protein>
    <submittedName>
        <fullName evidence="3">Uncharacterized conserved protein YndB, AHSA1/START domain</fullName>
    </submittedName>
</protein>
<evidence type="ECO:0000259" key="2">
    <source>
        <dbReference type="Pfam" id="PF08327"/>
    </source>
</evidence>
<gene>
    <name evidence="3" type="ORF">SAMN04515666_11353</name>
</gene>
<evidence type="ECO:0000313" key="3">
    <source>
        <dbReference type="EMBL" id="SEM51390.1"/>
    </source>
</evidence>
<dbReference type="RefSeq" id="WP_091842116.1">
    <property type="nucleotide sequence ID" value="NZ_FOAN01000013.1"/>
</dbReference>
<accession>A0A1H7YYZ5</accession>
<evidence type="ECO:0000256" key="1">
    <source>
        <dbReference type="ARBA" id="ARBA00006817"/>
    </source>
</evidence>
<dbReference type="SUPFAM" id="SSF55961">
    <property type="entry name" value="Bet v1-like"/>
    <property type="match status" value="1"/>
</dbReference>
<comment type="similarity">
    <text evidence="1">Belongs to the AHA1 family.</text>
</comment>
<dbReference type="EMBL" id="FOAN01000013">
    <property type="protein sequence ID" value="SEM51390.1"/>
    <property type="molecule type" value="Genomic_DNA"/>
</dbReference>
<proteinExistence type="inferred from homology"/>
<dbReference type="InterPro" id="IPR023393">
    <property type="entry name" value="START-like_dom_sf"/>
</dbReference>
<keyword evidence="4" id="KW-1185">Reference proteome</keyword>
<organism evidence="3 4">
    <name type="scientific">Bosea lupini</name>
    <dbReference type="NCBI Taxonomy" id="1036779"/>
    <lineage>
        <taxon>Bacteria</taxon>
        <taxon>Pseudomonadati</taxon>
        <taxon>Pseudomonadota</taxon>
        <taxon>Alphaproteobacteria</taxon>
        <taxon>Hyphomicrobiales</taxon>
        <taxon>Boseaceae</taxon>
        <taxon>Bosea</taxon>
    </lineage>
</organism>
<evidence type="ECO:0000313" key="4">
    <source>
        <dbReference type="Proteomes" id="UP000199664"/>
    </source>
</evidence>
<dbReference type="STRING" id="1036779.SAMN04515666_11353"/>